<evidence type="ECO:0000313" key="5">
    <source>
        <dbReference type="Proteomes" id="UP000239731"/>
    </source>
</evidence>
<protein>
    <submittedName>
        <fullName evidence="2">Uncharacterized protein</fullName>
    </submittedName>
</protein>
<reference evidence="3 5" key="2">
    <citation type="submission" date="2018-03" db="EMBL/GenBank/DDBJ databases">
        <title>Blue discolouration in mozzarella cheese caused by Pseudomonas fluorescens.</title>
        <authorList>
            <person name="Chiesa F."/>
            <person name="Dalmasso A."/>
            <person name="Lomonaco S."/>
        </authorList>
    </citation>
    <scope>NUCLEOTIDE SEQUENCE [LARGE SCALE GENOMIC DNA]</scope>
    <source>
        <strain evidence="3 5">11293</strain>
    </source>
</reference>
<proteinExistence type="predicted"/>
<keyword evidence="1" id="KW-1133">Transmembrane helix</keyword>
<dbReference type="PATRIC" id="fig|294.193.peg.707"/>
<name>A0A109KXE2_PSEFL</name>
<keyword evidence="1" id="KW-0472">Membrane</keyword>
<dbReference type="Proteomes" id="UP000239731">
    <property type="component" value="Unassembled WGS sequence"/>
</dbReference>
<reference evidence="2 4" key="1">
    <citation type="submission" date="2015-05" db="EMBL/GenBank/DDBJ databases">
        <title>A genomic and transcriptomic approach to investigate the blue pigment phenotype in Pseudomonas fluorescens.</title>
        <authorList>
            <person name="Andreani N.A."/>
            <person name="Cardazzo B."/>
        </authorList>
    </citation>
    <scope>NUCLEOTIDE SEQUENCE [LARGE SCALE GENOMIC DNA]</scope>
    <source>
        <strain evidence="2 4">Ps_22</strain>
    </source>
</reference>
<dbReference type="AlphaFoldDB" id="A0A109KXE2"/>
<accession>A0A109KXE2</accession>
<dbReference type="EMBL" id="PVUH01000020">
    <property type="protein sequence ID" value="PRW86541.1"/>
    <property type="molecule type" value="Genomic_DNA"/>
</dbReference>
<comment type="caution">
    <text evidence="2">The sequence shown here is derived from an EMBL/GenBank/DDBJ whole genome shotgun (WGS) entry which is preliminary data.</text>
</comment>
<organism evidence="2 4">
    <name type="scientific">Pseudomonas fluorescens</name>
    <dbReference type="NCBI Taxonomy" id="294"/>
    <lineage>
        <taxon>Bacteria</taxon>
        <taxon>Pseudomonadati</taxon>
        <taxon>Pseudomonadota</taxon>
        <taxon>Gammaproteobacteria</taxon>
        <taxon>Pseudomonadales</taxon>
        <taxon>Pseudomonadaceae</taxon>
        <taxon>Pseudomonas</taxon>
    </lineage>
</organism>
<sequence>MSSAAMKYVPNNAKPLIVIAAVIALAVIVYIVQRDEAQQLAERDARCQQEQANPSVTFQKSADCIIWRKPGNY</sequence>
<feature type="transmembrane region" description="Helical" evidence="1">
    <location>
        <begin position="16"/>
        <end position="33"/>
    </location>
</feature>
<gene>
    <name evidence="3" type="ORF">C7A10_24460</name>
    <name evidence="2" type="ORF">PFLmoz3_06091</name>
</gene>
<keyword evidence="1" id="KW-0812">Transmembrane</keyword>
<evidence type="ECO:0000256" key="1">
    <source>
        <dbReference type="SAM" id="Phobius"/>
    </source>
</evidence>
<evidence type="ECO:0000313" key="4">
    <source>
        <dbReference type="Proteomes" id="UP000061348"/>
    </source>
</evidence>
<dbReference type="RefSeq" id="WP_060765367.1">
    <property type="nucleotide sequence ID" value="NZ_LCYA01000254.1"/>
</dbReference>
<dbReference type="EMBL" id="LCYA01000254">
    <property type="protein sequence ID" value="KWV77108.1"/>
    <property type="molecule type" value="Genomic_DNA"/>
</dbReference>
<dbReference type="Proteomes" id="UP000061348">
    <property type="component" value="Unassembled WGS sequence"/>
</dbReference>
<evidence type="ECO:0000313" key="3">
    <source>
        <dbReference type="EMBL" id="PRW86541.1"/>
    </source>
</evidence>
<evidence type="ECO:0000313" key="2">
    <source>
        <dbReference type="EMBL" id="KWV77108.1"/>
    </source>
</evidence>